<dbReference type="Proteomes" id="UP001168883">
    <property type="component" value="Unassembled WGS sequence"/>
</dbReference>
<dbReference type="PANTHER" id="PTHR43130">
    <property type="entry name" value="ARAC-FAMILY TRANSCRIPTIONAL REGULATOR"/>
    <property type="match status" value="1"/>
</dbReference>
<dbReference type="PANTHER" id="PTHR43130:SF14">
    <property type="entry name" value="DJ-1_PFPI DOMAIN-CONTAINING PROTEIN"/>
    <property type="match status" value="1"/>
</dbReference>
<comment type="caution">
    <text evidence="2">The sequence shown here is derived from an EMBL/GenBank/DDBJ whole genome shotgun (WGS) entry which is preliminary data.</text>
</comment>
<dbReference type="RefSeq" id="WP_302877898.1">
    <property type="nucleotide sequence ID" value="NZ_JAUMKJ010000007.1"/>
</dbReference>
<dbReference type="Gene3D" id="3.40.50.880">
    <property type="match status" value="1"/>
</dbReference>
<evidence type="ECO:0000313" key="3">
    <source>
        <dbReference type="Proteomes" id="UP001168883"/>
    </source>
</evidence>
<dbReference type="GO" id="GO:0016829">
    <property type="term" value="F:lyase activity"/>
    <property type="evidence" value="ECO:0007669"/>
    <property type="project" value="UniProtKB-KW"/>
</dbReference>
<dbReference type="Pfam" id="PF01965">
    <property type="entry name" value="DJ-1_PfpI"/>
    <property type="match status" value="1"/>
</dbReference>
<name>A0ABT8V8L0_9BACL</name>
<proteinExistence type="predicted"/>
<dbReference type="InterPro" id="IPR052158">
    <property type="entry name" value="INH-QAR"/>
</dbReference>
<protein>
    <submittedName>
        <fullName evidence="2">DJ-1/PfpI family protein</fullName>
        <ecNumber evidence="2">4.2.1.-</ecNumber>
    </submittedName>
</protein>
<reference evidence="2" key="1">
    <citation type="submission" date="2023-07" db="EMBL/GenBank/DDBJ databases">
        <authorList>
            <person name="Aktuganov G."/>
            <person name="Boyko T."/>
            <person name="Delegan Y."/>
            <person name="Galimzianova N."/>
            <person name="Gilvanova E."/>
            <person name="Korobov V."/>
            <person name="Kuzmina L."/>
            <person name="Melentiev A."/>
            <person name="Milman P."/>
            <person name="Ryabova A."/>
            <person name="Stupak E."/>
            <person name="Yasakov T."/>
            <person name="Zharikova N."/>
            <person name="Zhurenko E."/>
        </authorList>
    </citation>
    <scope>NUCLEOTIDE SEQUENCE</scope>
    <source>
        <strain evidence="2">IB-739</strain>
    </source>
</reference>
<keyword evidence="3" id="KW-1185">Reference proteome</keyword>
<dbReference type="EMBL" id="JAUMKJ010000007">
    <property type="protein sequence ID" value="MDO3676807.1"/>
    <property type="molecule type" value="Genomic_DNA"/>
</dbReference>
<sequence length="200" mass="21885">MKQRKVGIFLFDDAEVLEIAGPFEVFAVTSINRGKPDELKPFLVTTFSESGQIVTARNGFRVVPDYSLESVPDYDIIVIPGGVGTRRELHNGNVISWIRGRIHQVELMTSVCTGAFLLAKAGLLDGKQATTHAASIPWMKENFPAVTVLDHVKFVDEGNVISSAGISAGIDMAFHIVRRLLGVDVAKATAKHMEYDIDFV</sequence>
<dbReference type="CDD" id="cd03139">
    <property type="entry name" value="GATase1_PfpI_2"/>
    <property type="match status" value="1"/>
</dbReference>
<evidence type="ECO:0000259" key="1">
    <source>
        <dbReference type="Pfam" id="PF01965"/>
    </source>
</evidence>
<keyword evidence="2" id="KW-0456">Lyase</keyword>
<gene>
    <name evidence="2" type="ORF">Q3C12_07305</name>
</gene>
<dbReference type="SUPFAM" id="SSF52317">
    <property type="entry name" value="Class I glutamine amidotransferase-like"/>
    <property type="match status" value="1"/>
</dbReference>
<evidence type="ECO:0000313" key="2">
    <source>
        <dbReference type="EMBL" id="MDO3676807.1"/>
    </source>
</evidence>
<organism evidence="2 3">
    <name type="scientific">Paenibacillus ehimensis</name>
    <dbReference type="NCBI Taxonomy" id="79264"/>
    <lineage>
        <taxon>Bacteria</taxon>
        <taxon>Bacillati</taxon>
        <taxon>Bacillota</taxon>
        <taxon>Bacilli</taxon>
        <taxon>Bacillales</taxon>
        <taxon>Paenibacillaceae</taxon>
        <taxon>Paenibacillus</taxon>
    </lineage>
</organism>
<dbReference type="InterPro" id="IPR029062">
    <property type="entry name" value="Class_I_gatase-like"/>
</dbReference>
<dbReference type="InterPro" id="IPR002818">
    <property type="entry name" value="DJ-1/PfpI"/>
</dbReference>
<accession>A0ABT8V8L0</accession>
<dbReference type="EC" id="4.2.1.-" evidence="2"/>
<feature type="domain" description="DJ-1/PfpI" evidence="1">
    <location>
        <begin position="4"/>
        <end position="178"/>
    </location>
</feature>